<organism evidence="2 3">
    <name type="scientific">Taenia crassiceps</name>
    <dbReference type="NCBI Taxonomy" id="6207"/>
    <lineage>
        <taxon>Eukaryota</taxon>
        <taxon>Metazoa</taxon>
        <taxon>Spiralia</taxon>
        <taxon>Lophotrochozoa</taxon>
        <taxon>Platyhelminthes</taxon>
        <taxon>Cestoda</taxon>
        <taxon>Eucestoda</taxon>
        <taxon>Cyclophyllidea</taxon>
        <taxon>Taeniidae</taxon>
        <taxon>Taenia</taxon>
    </lineage>
</organism>
<feature type="compositionally biased region" description="Polar residues" evidence="1">
    <location>
        <begin position="70"/>
        <end position="83"/>
    </location>
</feature>
<gene>
    <name evidence="2" type="ORF">TcWFU_001288</name>
</gene>
<dbReference type="Proteomes" id="UP001651158">
    <property type="component" value="Unassembled WGS sequence"/>
</dbReference>
<comment type="caution">
    <text evidence="2">The sequence shown here is derived from an EMBL/GenBank/DDBJ whole genome shotgun (WGS) entry which is preliminary data.</text>
</comment>
<evidence type="ECO:0000313" key="2">
    <source>
        <dbReference type="EMBL" id="KAL5111344.1"/>
    </source>
</evidence>
<feature type="region of interest" description="Disordered" evidence="1">
    <location>
        <begin position="46"/>
        <end position="120"/>
    </location>
</feature>
<sequence>MFSTCLASDARNDCWMVSCGTGLTQSSPLRKVTFSPYLIVVQAIDQTNPLPPKSDHAPSAALGRSIDEPFQQTRIAHQPQSHPYATRLTPEQPNEDRNTDASPHLHPKKISMPAGQCQSE</sequence>
<protein>
    <submittedName>
        <fullName evidence="2">Uncharacterized protein</fullName>
    </submittedName>
</protein>
<accession>A0ABR4QP02</accession>
<evidence type="ECO:0000313" key="3">
    <source>
        <dbReference type="Proteomes" id="UP001651158"/>
    </source>
</evidence>
<evidence type="ECO:0000256" key="1">
    <source>
        <dbReference type="SAM" id="MobiDB-lite"/>
    </source>
</evidence>
<dbReference type="EMBL" id="JAKROA010000001">
    <property type="protein sequence ID" value="KAL5111344.1"/>
    <property type="molecule type" value="Genomic_DNA"/>
</dbReference>
<keyword evidence="3" id="KW-1185">Reference proteome</keyword>
<proteinExistence type="predicted"/>
<reference evidence="2 3" key="1">
    <citation type="journal article" date="2022" name="Front. Cell. Infect. Microbiol.">
        <title>The Genomes of Two Strains of Taenia crassiceps the Animal Model for the Study of Human Cysticercosis.</title>
        <authorList>
            <person name="Bobes R.J."/>
            <person name="Estrada K."/>
            <person name="Rios-Valencia D.G."/>
            <person name="Calderon-Gallegos A."/>
            <person name="de la Torre P."/>
            <person name="Carrero J.C."/>
            <person name="Sanchez-Flores A."/>
            <person name="Laclette J.P."/>
        </authorList>
    </citation>
    <scope>NUCLEOTIDE SEQUENCE [LARGE SCALE GENOMIC DNA]</scope>
    <source>
        <strain evidence="2">WFUcys</strain>
    </source>
</reference>
<name>A0ABR4QP02_9CEST</name>